<evidence type="ECO:0000256" key="5">
    <source>
        <dbReference type="ARBA" id="ARBA00023273"/>
    </source>
</evidence>
<dbReference type="InterPro" id="IPR034907">
    <property type="entry name" value="NDK-like_dom"/>
</dbReference>
<dbReference type="GO" id="GO:0005813">
    <property type="term" value="C:centrosome"/>
    <property type="evidence" value="ECO:0007669"/>
    <property type="project" value="TreeGrafter"/>
</dbReference>
<feature type="domain" description="DM10" evidence="7">
    <location>
        <begin position="1"/>
        <end position="91"/>
    </location>
</feature>
<dbReference type="PANTHER" id="PTHR43109:SF2">
    <property type="entry name" value="NUCLEOSIDE DIPHOSPHATE KINASE 7"/>
    <property type="match status" value="1"/>
</dbReference>
<keyword evidence="9" id="KW-1185">Reference proteome</keyword>
<evidence type="ECO:0000313" key="9">
    <source>
        <dbReference type="Proteomes" id="UP001054902"/>
    </source>
</evidence>
<dbReference type="PANTHER" id="PTHR43109">
    <property type="entry name" value="NUCLEOSIDE DIPHOSPHATE KINASE 7"/>
    <property type="match status" value="1"/>
</dbReference>
<dbReference type="SMART" id="SM00562">
    <property type="entry name" value="NDK"/>
    <property type="match status" value="1"/>
</dbReference>
<evidence type="ECO:0000256" key="1">
    <source>
        <dbReference type="ARBA" id="ARBA00004138"/>
    </source>
</evidence>
<dbReference type="Gene3D" id="2.30.29.170">
    <property type="match status" value="1"/>
</dbReference>
<dbReference type="GO" id="GO:0005879">
    <property type="term" value="C:axonemal microtubule"/>
    <property type="evidence" value="ECO:0007669"/>
    <property type="project" value="TreeGrafter"/>
</dbReference>
<dbReference type="SUPFAM" id="SSF54919">
    <property type="entry name" value="Nucleoside diphosphate kinase, NDK"/>
    <property type="match status" value="1"/>
</dbReference>
<proteinExistence type="inferred from homology"/>
<evidence type="ECO:0000256" key="2">
    <source>
        <dbReference type="ARBA" id="ARBA00004245"/>
    </source>
</evidence>
<evidence type="ECO:0000259" key="7">
    <source>
        <dbReference type="PROSITE" id="PS51336"/>
    </source>
</evidence>
<dbReference type="PROSITE" id="PS51374">
    <property type="entry name" value="NDPK_LIKE"/>
    <property type="match status" value="1"/>
</dbReference>
<evidence type="ECO:0000313" key="8">
    <source>
        <dbReference type="EMBL" id="GFH57430.1"/>
    </source>
</evidence>
<keyword evidence="3" id="KW-0963">Cytoplasm</keyword>
<dbReference type="InterPro" id="IPR037993">
    <property type="entry name" value="NDPk7B"/>
</dbReference>
<organism evidence="8 9">
    <name type="scientific">Chaetoceros tenuissimus</name>
    <dbReference type="NCBI Taxonomy" id="426638"/>
    <lineage>
        <taxon>Eukaryota</taxon>
        <taxon>Sar</taxon>
        <taxon>Stramenopiles</taxon>
        <taxon>Ochrophyta</taxon>
        <taxon>Bacillariophyta</taxon>
        <taxon>Coscinodiscophyceae</taxon>
        <taxon>Chaetocerotophycidae</taxon>
        <taxon>Chaetocerotales</taxon>
        <taxon>Chaetocerotaceae</taxon>
        <taxon>Chaetoceros</taxon>
    </lineage>
</organism>
<comment type="subcellular location">
    <subcellularLocation>
        <location evidence="1">Cell projection</location>
        <location evidence="1">Cilium</location>
    </subcellularLocation>
    <subcellularLocation>
        <location evidence="2">Cytoplasm</location>
        <location evidence="2">Cytoskeleton</location>
    </subcellularLocation>
</comment>
<evidence type="ECO:0000256" key="6">
    <source>
        <dbReference type="PROSITE-ProRule" id="PRU00706"/>
    </source>
</evidence>
<comment type="caution">
    <text evidence="6">Lacks conserved residue(s) required for the propagation of feature annotation.</text>
</comment>
<gene>
    <name evidence="8" type="ORF">CTEN210_13906</name>
</gene>
<evidence type="ECO:0000256" key="4">
    <source>
        <dbReference type="ARBA" id="ARBA00023212"/>
    </source>
</evidence>
<comment type="similarity">
    <text evidence="6">Belongs to the NDK family.</text>
</comment>
<dbReference type="CDD" id="cd04412">
    <property type="entry name" value="NDPk7B"/>
    <property type="match status" value="1"/>
</dbReference>
<dbReference type="PROSITE" id="PS51336">
    <property type="entry name" value="DM10"/>
    <property type="match status" value="1"/>
</dbReference>
<protein>
    <recommendedName>
        <fullName evidence="7">DM10 domain-containing protein</fullName>
    </recommendedName>
</protein>
<accession>A0AAD3D6J6</accession>
<dbReference type="InterPro" id="IPR036850">
    <property type="entry name" value="NDK-like_dom_sf"/>
</dbReference>
<dbReference type="SMART" id="SM00676">
    <property type="entry name" value="DM10"/>
    <property type="match status" value="1"/>
</dbReference>
<keyword evidence="4" id="KW-0206">Cytoskeleton</keyword>
<dbReference type="AlphaFoldDB" id="A0AAD3D6J6"/>
<sequence length="338" mass="38369">MTQVLSFISEYLDPQQACVKKYVIKYYPSSHELEMKCVKTKRKFLSRSKILDENVSTIDFNVGNVLVLFSRELKLVDYGDEKTKELLSPQNMKVIGIVSLDSISSLGNVISDSIESRGLKLVNLKLIETEENMSNVSSGSDGKVEVRLGIEVRGEHVKDKIQHVSSVVLLEEKEHDNQFSSIFPGKVLMAKYKTSSKTTCCVIKPHILKNGRAGEVIQEILDRGFKINAAQIFHLDRDRASEFYEAYEKLKEYNFMLNEMISGPCLALEIDASVEEFRASVGPFEVDTAKKLYPNSIRAKFARNNTQNAVHCTDLEGERVNELSYFFDILANEKYSYD</sequence>
<reference evidence="8 9" key="1">
    <citation type="journal article" date="2021" name="Sci. Rep.">
        <title>The genome of the diatom Chaetoceros tenuissimus carries an ancient integrated fragment of an extant virus.</title>
        <authorList>
            <person name="Hongo Y."/>
            <person name="Kimura K."/>
            <person name="Takaki Y."/>
            <person name="Yoshida Y."/>
            <person name="Baba S."/>
            <person name="Kobayashi G."/>
            <person name="Nagasaki K."/>
            <person name="Hano T."/>
            <person name="Tomaru Y."/>
        </authorList>
    </citation>
    <scope>NUCLEOTIDE SEQUENCE [LARGE SCALE GENOMIC DNA]</scope>
    <source>
        <strain evidence="8 9">NIES-3715</strain>
    </source>
</reference>
<dbReference type="Gene3D" id="3.30.70.141">
    <property type="entry name" value="Nucleoside diphosphate kinase-like domain"/>
    <property type="match status" value="1"/>
</dbReference>
<evidence type="ECO:0000256" key="3">
    <source>
        <dbReference type="ARBA" id="ARBA00022490"/>
    </source>
</evidence>
<keyword evidence="5" id="KW-0966">Cell projection</keyword>
<name>A0AAD3D6J6_9STRA</name>
<dbReference type="EMBL" id="BLLK01000058">
    <property type="protein sequence ID" value="GFH57430.1"/>
    <property type="molecule type" value="Genomic_DNA"/>
</dbReference>
<comment type="caution">
    <text evidence="8">The sequence shown here is derived from an EMBL/GenBank/DDBJ whole genome shotgun (WGS) entry which is preliminary data.</text>
</comment>
<dbReference type="Proteomes" id="UP001054902">
    <property type="component" value="Unassembled WGS sequence"/>
</dbReference>
<dbReference type="InterPro" id="IPR006602">
    <property type="entry name" value="DM10_dom"/>
</dbReference>
<dbReference type="Pfam" id="PF00334">
    <property type="entry name" value="NDK"/>
    <property type="match status" value="1"/>
</dbReference>